<keyword evidence="4" id="KW-1185">Reference proteome</keyword>
<dbReference type="EMBL" id="ATLV01015788">
    <property type="status" value="NOT_ANNOTATED_CDS"/>
    <property type="molecule type" value="Genomic_DNA"/>
</dbReference>
<organism evidence="2">
    <name type="scientific">Anopheles sinensis</name>
    <name type="common">Mosquito</name>
    <dbReference type="NCBI Taxonomy" id="74873"/>
    <lineage>
        <taxon>Eukaryota</taxon>
        <taxon>Metazoa</taxon>
        <taxon>Ecdysozoa</taxon>
        <taxon>Arthropoda</taxon>
        <taxon>Hexapoda</taxon>
        <taxon>Insecta</taxon>
        <taxon>Pterygota</taxon>
        <taxon>Neoptera</taxon>
        <taxon>Endopterygota</taxon>
        <taxon>Diptera</taxon>
        <taxon>Nematocera</taxon>
        <taxon>Culicoidea</taxon>
        <taxon>Culicidae</taxon>
        <taxon>Anophelinae</taxon>
        <taxon>Anopheles</taxon>
    </lineage>
</organism>
<name>A0A084VS04_ANOSI</name>
<dbReference type="EnsemblMetazoa" id="ASIC008175-RA">
    <property type="protein sequence ID" value="ASIC008175-PA"/>
    <property type="gene ID" value="ASIC008175"/>
</dbReference>
<dbReference type="VEuPathDB" id="VectorBase:ASIC008175"/>
<sequence>MGPTTILLRPPVTVLKPAYRHILPWFFAQNLPQSDEAIPGSPLAIRIQTRTDPIQHLRGRKYPAFDGKGLTLERRHQEPDVIRIDHKIELTVNEFHKQCPGLFYGTAKQPNLNLLLSERHFVANIVDPEKLWRIMYECLCCESFNDRQVDDDNLKRTLFKQVYSTRAYEVHPKMKELEEQLVATSTRRELENSLESMVHDVRRMEVKRYEENLKCLRQQLQMVATAKRNQIANKTAIKSEIDFKSSEECSQLIISVAKNDLQCMLYVCEIELNESKHMLQQCQKYKAFQNNLLTSIHDIEELVNTLTSPPGLTAEVEKTRCAIENNRSMQVLATVPDVEYRTRYIR</sequence>
<keyword evidence="1" id="KW-0175">Coiled coil</keyword>
<feature type="coiled-coil region" evidence="1">
    <location>
        <begin position="187"/>
        <end position="226"/>
    </location>
</feature>
<dbReference type="OMA" id="WRIMYEC"/>
<dbReference type="AlphaFoldDB" id="A0A084VS04"/>
<accession>A0A084VS04</accession>
<reference evidence="2 4" key="1">
    <citation type="journal article" date="2014" name="BMC Genomics">
        <title>Genome sequence of Anopheles sinensis provides insight into genetics basis of mosquito competence for malaria parasites.</title>
        <authorList>
            <person name="Zhou D."/>
            <person name="Zhang D."/>
            <person name="Ding G."/>
            <person name="Shi L."/>
            <person name="Hou Q."/>
            <person name="Ye Y."/>
            <person name="Xu Y."/>
            <person name="Zhou H."/>
            <person name="Xiong C."/>
            <person name="Li S."/>
            <person name="Yu J."/>
            <person name="Hong S."/>
            <person name="Yu X."/>
            <person name="Zou P."/>
            <person name="Chen C."/>
            <person name="Chang X."/>
            <person name="Wang W."/>
            <person name="Lv Y."/>
            <person name="Sun Y."/>
            <person name="Ma L."/>
            <person name="Shen B."/>
            <person name="Zhu C."/>
        </authorList>
    </citation>
    <scope>NUCLEOTIDE SEQUENCE [LARGE SCALE GENOMIC DNA]</scope>
</reference>
<dbReference type="EMBL" id="KE525036">
    <property type="protein sequence ID" value="KFB40748.1"/>
    <property type="molecule type" value="Genomic_DNA"/>
</dbReference>
<protein>
    <submittedName>
        <fullName evidence="2 3">Uncharacterized protein</fullName>
    </submittedName>
</protein>
<evidence type="ECO:0000313" key="4">
    <source>
        <dbReference type="Proteomes" id="UP000030765"/>
    </source>
</evidence>
<evidence type="ECO:0000313" key="2">
    <source>
        <dbReference type="EMBL" id="KFB40748.1"/>
    </source>
</evidence>
<gene>
    <name evidence="2" type="ORF">ZHAS_00008175</name>
</gene>
<dbReference type="OrthoDB" id="7744405at2759"/>
<evidence type="ECO:0000313" key="3">
    <source>
        <dbReference type="EnsemblMetazoa" id="ASIC008175-PA"/>
    </source>
</evidence>
<proteinExistence type="predicted"/>
<dbReference type="Proteomes" id="UP000030765">
    <property type="component" value="Unassembled WGS sequence"/>
</dbReference>
<reference evidence="3" key="2">
    <citation type="submission" date="2020-05" db="UniProtKB">
        <authorList>
            <consortium name="EnsemblMetazoa"/>
        </authorList>
    </citation>
    <scope>IDENTIFICATION</scope>
</reference>
<evidence type="ECO:0000256" key="1">
    <source>
        <dbReference type="SAM" id="Coils"/>
    </source>
</evidence>